<dbReference type="PROSITE" id="PS51828">
    <property type="entry name" value="PTX_2"/>
    <property type="match status" value="1"/>
</dbReference>
<evidence type="ECO:0000256" key="4">
    <source>
        <dbReference type="ARBA" id="ARBA00023157"/>
    </source>
</evidence>
<evidence type="ECO:0000256" key="7">
    <source>
        <dbReference type="SAM" id="Coils"/>
    </source>
</evidence>
<dbReference type="PRINTS" id="PR00895">
    <property type="entry name" value="PENTAXIN"/>
</dbReference>
<dbReference type="PANTHER" id="PTHR19277">
    <property type="entry name" value="PENTRAXIN"/>
    <property type="match status" value="1"/>
</dbReference>
<organism evidence="11 12">
    <name type="scientific">Sylvietta virens</name>
    <name type="common">Green crombec</name>
    <dbReference type="NCBI Taxonomy" id="208069"/>
    <lineage>
        <taxon>Eukaryota</taxon>
        <taxon>Metazoa</taxon>
        <taxon>Chordata</taxon>
        <taxon>Craniata</taxon>
        <taxon>Vertebrata</taxon>
        <taxon>Euteleostomi</taxon>
        <taxon>Archelosauria</taxon>
        <taxon>Archosauria</taxon>
        <taxon>Dinosauria</taxon>
        <taxon>Saurischia</taxon>
        <taxon>Theropoda</taxon>
        <taxon>Coelurosauria</taxon>
        <taxon>Aves</taxon>
        <taxon>Neognathae</taxon>
        <taxon>Neoaves</taxon>
        <taxon>Telluraves</taxon>
        <taxon>Australaves</taxon>
        <taxon>Passeriformes</taxon>
        <taxon>Sylvioidea</taxon>
        <taxon>Sylviidae</taxon>
        <taxon>Acrocephalinae</taxon>
        <taxon>Sylvietta</taxon>
    </lineage>
</organism>
<feature type="non-terminal residue" evidence="11">
    <location>
        <position position="445"/>
    </location>
</feature>
<comment type="caution">
    <text evidence="6">Lacks conserved residue(s) required for the propagation of feature annotation.</text>
</comment>
<dbReference type="EMBL" id="VXAN01000218">
    <property type="protein sequence ID" value="NXK65407.1"/>
    <property type="molecule type" value="Genomic_DNA"/>
</dbReference>
<feature type="non-terminal residue" evidence="11">
    <location>
        <position position="1"/>
    </location>
</feature>
<feature type="coiled-coil region" evidence="7">
    <location>
        <begin position="84"/>
        <end position="111"/>
    </location>
</feature>
<proteinExistence type="predicted"/>
<dbReference type="InterPro" id="IPR051360">
    <property type="entry name" value="Neuronal_Pentraxin_Related"/>
</dbReference>
<reference evidence="11 12" key="1">
    <citation type="submission" date="2019-09" db="EMBL/GenBank/DDBJ databases">
        <title>Bird 10,000 Genomes (B10K) Project - Family phase.</title>
        <authorList>
            <person name="Zhang G."/>
        </authorList>
    </citation>
    <scope>NUCLEOTIDE SEQUENCE [LARGE SCALE GENOMIC DNA]</scope>
    <source>
        <strain evidence="11">B10K-DU-009-59</strain>
        <tissue evidence="11">Muscle</tissue>
    </source>
</reference>
<evidence type="ECO:0000256" key="9">
    <source>
        <dbReference type="SAM" id="SignalP"/>
    </source>
</evidence>
<keyword evidence="12" id="KW-1185">Reference proteome</keyword>
<keyword evidence="9" id="KW-0732">Signal</keyword>
<dbReference type="GO" id="GO:0060385">
    <property type="term" value="P:axonogenesis involved in innervation"/>
    <property type="evidence" value="ECO:0007669"/>
    <property type="project" value="TreeGrafter"/>
</dbReference>
<evidence type="ECO:0000256" key="5">
    <source>
        <dbReference type="ARBA" id="ARBA00023180"/>
    </source>
</evidence>
<keyword evidence="7" id="KW-0175">Coiled coil</keyword>
<evidence type="ECO:0000256" key="2">
    <source>
        <dbReference type="ARBA" id="ARBA00022723"/>
    </source>
</evidence>
<dbReference type="Pfam" id="PF00354">
    <property type="entry name" value="Pentaxin"/>
    <property type="match status" value="1"/>
</dbReference>
<evidence type="ECO:0000313" key="12">
    <source>
        <dbReference type="Proteomes" id="UP000567822"/>
    </source>
</evidence>
<feature type="coiled-coil region" evidence="7">
    <location>
        <begin position="143"/>
        <end position="189"/>
    </location>
</feature>
<dbReference type="InterPro" id="IPR030476">
    <property type="entry name" value="Pentaxin_CS"/>
</dbReference>
<comment type="cofactor">
    <cofactor evidence="1">
        <name>Ca(2+)</name>
        <dbReference type="ChEBI" id="CHEBI:29108"/>
    </cofactor>
</comment>
<evidence type="ECO:0000256" key="8">
    <source>
        <dbReference type="SAM" id="MobiDB-lite"/>
    </source>
</evidence>
<dbReference type="Proteomes" id="UP000567822">
    <property type="component" value="Unassembled WGS sequence"/>
</dbReference>
<dbReference type="AlphaFoldDB" id="A0A7L0L9I8"/>
<feature type="domain" description="Pentraxin (PTX)" evidence="10">
    <location>
        <begin position="239"/>
        <end position="441"/>
    </location>
</feature>
<accession>A0A7L0L9I8</accession>
<comment type="caution">
    <text evidence="11">The sequence shown here is derived from an EMBL/GenBank/DDBJ whole genome shotgun (WGS) entry which is preliminary data.</text>
</comment>
<feature type="compositionally biased region" description="Basic and acidic residues" evidence="8">
    <location>
        <begin position="195"/>
        <end position="214"/>
    </location>
</feature>
<dbReference type="CDD" id="cd00152">
    <property type="entry name" value="PTX"/>
    <property type="match status" value="1"/>
</dbReference>
<feature type="signal peptide" evidence="9">
    <location>
        <begin position="1"/>
        <end position="40"/>
    </location>
</feature>
<gene>
    <name evidence="11" type="primary">Nptx1_0</name>
    <name evidence="11" type="ORF">SYLVIR_R00270</name>
</gene>
<dbReference type="InterPro" id="IPR013320">
    <property type="entry name" value="ConA-like_dom_sf"/>
</dbReference>
<dbReference type="SUPFAM" id="SSF49899">
    <property type="entry name" value="Concanavalin A-like lectins/glucanases"/>
    <property type="match status" value="1"/>
</dbReference>
<dbReference type="Gene3D" id="2.60.120.200">
    <property type="match status" value="1"/>
</dbReference>
<keyword evidence="5" id="KW-0325">Glycoprotein</keyword>
<dbReference type="SMART" id="SM00159">
    <property type="entry name" value="PTX"/>
    <property type="match status" value="1"/>
</dbReference>
<feature type="region of interest" description="Disordered" evidence="8">
    <location>
        <begin position="195"/>
        <end position="217"/>
    </location>
</feature>
<dbReference type="PANTHER" id="PTHR19277:SF24">
    <property type="entry name" value="NEURONAL PENTRAXIN-1"/>
    <property type="match status" value="1"/>
</dbReference>
<keyword evidence="4" id="KW-1015">Disulfide bond</keyword>
<dbReference type="PROSITE" id="PS00289">
    <property type="entry name" value="PTX_1"/>
    <property type="match status" value="1"/>
</dbReference>
<sequence>RAGPERAEPSGAMAAGPPGSRRLLPLLLPLLLLLPGPALGQGLGQTRFICTSVPLDGDVCAASALGTGSAEELKGTVLQLRETVLQQKETIMNQKETIRELTAKLGRCESQSVLELPGEGKGRKGFSKNTMGDLSRPAAAETLSQLGQTLQSLKTRLENLEQFSRMNSSSQTNNLKDILQNKIDDLEKQVLSRVNSLEEGKLSPRNESEERGKIESTLTSLHQRISDLEKGQKDNRPPDRFQLTFPLRTNYMYAKVKKSLPEMYAFTICMWIKSSASPGMGTPFSYAVPGQANELVLIEWGNNPMEILINDKVAKLPFAINDGKWHHICVTWTTRDGVWEAYQDGTQTGNGENLAPYHPIKPQGVLVLGQEQDTLGGGFDATQAFVGELAHFNVWDRKLSPAEVYGLATCSSKALAGNVIAWAEANIDIYGGATKWTFEACRQLN</sequence>
<name>A0A7L0L9I8_9SYLV</name>
<keyword evidence="3" id="KW-0106">Calcium</keyword>
<evidence type="ECO:0000259" key="10">
    <source>
        <dbReference type="PROSITE" id="PS51828"/>
    </source>
</evidence>
<feature type="chain" id="PRO_5029914077" evidence="9">
    <location>
        <begin position="41"/>
        <end position="445"/>
    </location>
</feature>
<evidence type="ECO:0000256" key="3">
    <source>
        <dbReference type="ARBA" id="ARBA00022837"/>
    </source>
</evidence>
<evidence type="ECO:0000256" key="1">
    <source>
        <dbReference type="ARBA" id="ARBA00001913"/>
    </source>
</evidence>
<evidence type="ECO:0000256" key="6">
    <source>
        <dbReference type="PROSITE-ProRule" id="PRU01172"/>
    </source>
</evidence>
<protein>
    <submittedName>
        <fullName evidence="11">NPTX1 protein</fullName>
    </submittedName>
</protein>
<dbReference type="FunFam" id="2.60.120.200:FF:000012">
    <property type="entry name" value="neuronal pentraxin receptor"/>
    <property type="match status" value="1"/>
</dbReference>
<keyword evidence="2" id="KW-0479">Metal-binding</keyword>
<dbReference type="GO" id="GO:0046872">
    <property type="term" value="F:metal ion binding"/>
    <property type="evidence" value="ECO:0007669"/>
    <property type="project" value="UniProtKB-KW"/>
</dbReference>
<evidence type="ECO:0000313" key="11">
    <source>
        <dbReference type="EMBL" id="NXK65407.1"/>
    </source>
</evidence>
<dbReference type="InterPro" id="IPR001759">
    <property type="entry name" value="PTX_dom"/>
</dbReference>